<dbReference type="RefSeq" id="XP_028879230.1">
    <property type="nucleotide sequence ID" value="XM_029029437.1"/>
</dbReference>
<comment type="caution">
    <text evidence="2">The sequence shown here is derived from an EMBL/GenBank/DDBJ whole genome shotgun (WGS) entry which is preliminary data.</text>
</comment>
<dbReference type="EMBL" id="NBCO01000037">
    <property type="protein sequence ID" value="ORC85164.1"/>
    <property type="molecule type" value="Genomic_DNA"/>
</dbReference>
<reference evidence="2 3" key="1">
    <citation type="submission" date="2017-03" db="EMBL/GenBank/DDBJ databases">
        <title>An alternative strategy for trypanosome survival in the mammalian bloodstream revealed through genome and transcriptome analysis of the ubiquitous bovine parasite Trypanosoma (Megatrypanum) theileri.</title>
        <authorList>
            <person name="Kelly S."/>
            <person name="Ivens A."/>
            <person name="Mott A."/>
            <person name="O'Neill E."/>
            <person name="Emms D."/>
            <person name="Macleod O."/>
            <person name="Voorheis P."/>
            <person name="Matthews J."/>
            <person name="Matthews K."/>
            <person name="Carrington M."/>
        </authorList>
    </citation>
    <scope>NUCLEOTIDE SEQUENCE [LARGE SCALE GENOMIC DNA]</scope>
    <source>
        <strain evidence="2">Edinburgh</strain>
    </source>
</reference>
<organism evidence="2 3">
    <name type="scientific">Trypanosoma theileri</name>
    <dbReference type="NCBI Taxonomy" id="67003"/>
    <lineage>
        <taxon>Eukaryota</taxon>
        <taxon>Discoba</taxon>
        <taxon>Euglenozoa</taxon>
        <taxon>Kinetoplastea</taxon>
        <taxon>Metakinetoplastina</taxon>
        <taxon>Trypanosomatida</taxon>
        <taxon>Trypanosomatidae</taxon>
        <taxon>Trypanosoma</taxon>
    </lineage>
</organism>
<dbReference type="Proteomes" id="UP000192257">
    <property type="component" value="Unassembled WGS sequence"/>
</dbReference>
<evidence type="ECO:0000313" key="3">
    <source>
        <dbReference type="Proteomes" id="UP000192257"/>
    </source>
</evidence>
<feature type="transmembrane region" description="Helical" evidence="1">
    <location>
        <begin position="92"/>
        <end position="119"/>
    </location>
</feature>
<dbReference type="GeneID" id="39989217"/>
<sequence length="120" mass="14064">MIDNILIAAKEGQEEEFVRAVRQVLLRIRAANLLTSPDREELLRYTDEELLRLAEQNNVFLGEEYMWNGTERVVRNSVKTVAKLMLSSTPKFYISLMLCFRTPRHLLILLVFMFLSLLFV</sequence>
<dbReference type="AlphaFoldDB" id="A0A1X0NK72"/>
<gene>
    <name evidence="2" type="ORF">TM35_000371370</name>
</gene>
<keyword evidence="1" id="KW-0472">Membrane</keyword>
<name>A0A1X0NK72_9TRYP</name>
<evidence type="ECO:0000256" key="1">
    <source>
        <dbReference type="SAM" id="Phobius"/>
    </source>
</evidence>
<accession>A0A1X0NK72</accession>
<proteinExistence type="predicted"/>
<evidence type="ECO:0000313" key="2">
    <source>
        <dbReference type="EMBL" id="ORC85164.1"/>
    </source>
</evidence>
<keyword evidence="3" id="KW-1185">Reference proteome</keyword>
<keyword evidence="1" id="KW-0812">Transmembrane</keyword>
<protein>
    <submittedName>
        <fullName evidence="2">TATE DNA transposon</fullName>
    </submittedName>
</protein>
<dbReference type="VEuPathDB" id="TriTrypDB:TM35_000371370"/>
<keyword evidence="1" id="KW-1133">Transmembrane helix</keyword>